<comment type="caution">
    <text evidence="1">The sequence shown here is derived from an EMBL/GenBank/DDBJ whole genome shotgun (WGS) entry which is preliminary data.</text>
</comment>
<reference evidence="1 2" key="1">
    <citation type="journal article" date="2023" name="Sci. Data">
        <title>Genome assembly of the Korean intertidal mud-creeper Batillaria attramentaria.</title>
        <authorList>
            <person name="Patra A.K."/>
            <person name="Ho P.T."/>
            <person name="Jun S."/>
            <person name="Lee S.J."/>
            <person name="Kim Y."/>
            <person name="Won Y.J."/>
        </authorList>
    </citation>
    <scope>NUCLEOTIDE SEQUENCE [LARGE SCALE GENOMIC DNA]</scope>
    <source>
        <strain evidence="1">Wonlab-2016</strain>
    </source>
</reference>
<dbReference type="EMBL" id="JACVVK020000117">
    <property type="protein sequence ID" value="KAK7491222.1"/>
    <property type="molecule type" value="Genomic_DNA"/>
</dbReference>
<sequence length="63" mass="6751">TPDGANASFSVKGDNASGEVVDRRGFSLVWATPCHVERDDSSRLGVYMTVELDPSIADYSQAC</sequence>
<name>A0ABD0KVH3_9CAEN</name>
<gene>
    <name evidence="1" type="ORF">BaRGS_00017493</name>
</gene>
<evidence type="ECO:0000313" key="2">
    <source>
        <dbReference type="Proteomes" id="UP001519460"/>
    </source>
</evidence>
<keyword evidence="2" id="KW-1185">Reference proteome</keyword>
<dbReference type="AlphaFoldDB" id="A0ABD0KVH3"/>
<organism evidence="1 2">
    <name type="scientific">Batillaria attramentaria</name>
    <dbReference type="NCBI Taxonomy" id="370345"/>
    <lineage>
        <taxon>Eukaryota</taxon>
        <taxon>Metazoa</taxon>
        <taxon>Spiralia</taxon>
        <taxon>Lophotrochozoa</taxon>
        <taxon>Mollusca</taxon>
        <taxon>Gastropoda</taxon>
        <taxon>Caenogastropoda</taxon>
        <taxon>Sorbeoconcha</taxon>
        <taxon>Cerithioidea</taxon>
        <taxon>Batillariidae</taxon>
        <taxon>Batillaria</taxon>
    </lineage>
</organism>
<evidence type="ECO:0000313" key="1">
    <source>
        <dbReference type="EMBL" id="KAK7491222.1"/>
    </source>
</evidence>
<feature type="non-terminal residue" evidence="1">
    <location>
        <position position="63"/>
    </location>
</feature>
<dbReference type="Proteomes" id="UP001519460">
    <property type="component" value="Unassembled WGS sequence"/>
</dbReference>
<feature type="non-terminal residue" evidence="1">
    <location>
        <position position="1"/>
    </location>
</feature>
<accession>A0ABD0KVH3</accession>
<proteinExistence type="predicted"/>
<protein>
    <submittedName>
        <fullName evidence="1">Uncharacterized protein</fullName>
    </submittedName>
</protein>